<evidence type="ECO:0000256" key="1">
    <source>
        <dbReference type="PROSITE-ProRule" id="PRU00042"/>
    </source>
</evidence>
<dbReference type="PROSITE" id="PS00028">
    <property type="entry name" value="ZINC_FINGER_C2H2_1"/>
    <property type="match status" value="1"/>
</dbReference>
<dbReference type="AlphaFoldDB" id="A0A4Y2F7L8"/>
<name>A0A4Y2F7L8_ARAVE</name>
<proteinExistence type="predicted"/>
<evidence type="ECO:0000313" key="4">
    <source>
        <dbReference type="Proteomes" id="UP000499080"/>
    </source>
</evidence>
<dbReference type="Proteomes" id="UP000499080">
    <property type="component" value="Unassembled WGS sequence"/>
</dbReference>
<accession>A0A4Y2F7L8</accession>
<keyword evidence="1" id="KW-0479">Metal-binding</keyword>
<evidence type="ECO:0000313" key="3">
    <source>
        <dbReference type="EMBL" id="GBM36215.1"/>
    </source>
</evidence>
<organism evidence="3 4">
    <name type="scientific">Araneus ventricosus</name>
    <name type="common">Orbweaver spider</name>
    <name type="synonym">Epeira ventricosa</name>
    <dbReference type="NCBI Taxonomy" id="182803"/>
    <lineage>
        <taxon>Eukaryota</taxon>
        <taxon>Metazoa</taxon>
        <taxon>Ecdysozoa</taxon>
        <taxon>Arthropoda</taxon>
        <taxon>Chelicerata</taxon>
        <taxon>Arachnida</taxon>
        <taxon>Araneae</taxon>
        <taxon>Araneomorphae</taxon>
        <taxon>Entelegynae</taxon>
        <taxon>Araneoidea</taxon>
        <taxon>Araneidae</taxon>
        <taxon>Araneus</taxon>
    </lineage>
</organism>
<feature type="domain" description="C2H2-type" evidence="2">
    <location>
        <begin position="6"/>
        <end position="34"/>
    </location>
</feature>
<protein>
    <recommendedName>
        <fullName evidence="2">C2H2-type domain-containing protein</fullName>
    </recommendedName>
</protein>
<reference evidence="3 4" key="1">
    <citation type="journal article" date="2019" name="Sci. Rep.">
        <title>Orb-weaving spider Araneus ventricosus genome elucidates the spidroin gene catalogue.</title>
        <authorList>
            <person name="Kono N."/>
            <person name="Nakamura H."/>
            <person name="Ohtoshi R."/>
            <person name="Moran D.A.P."/>
            <person name="Shinohara A."/>
            <person name="Yoshida Y."/>
            <person name="Fujiwara M."/>
            <person name="Mori M."/>
            <person name="Tomita M."/>
            <person name="Arakawa K."/>
        </authorList>
    </citation>
    <scope>NUCLEOTIDE SEQUENCE [LARGE SCALE GENOMIC DNA]</scope>
</reference>
<sequence length="145" mass="16715">MATAGFSCKHCSMWFKTKIGLGVHKQSQHRAEYEEEIQVPKSKTRWSQEELAVMATHEAILIFQGKIAEINSELLPLFPNRTRETIKGQKRQQKYKDLVCRIQLMQSCVLFCCCSCFYYCSCCRFPPSSIFFCVLCSSSCFFSCS</sequence>
<gene>
    <name evidence="3" type="ORF">AVEN_97580_1</name>
</gene>
<dbReference type="InterPro" id="IPR013087">
    <property type="entry name" value="Znf_C2H2_type"/>
</dbReference>
<dbReference type="PROSITE" id="PS50157">
    <property type="entry name" value="ZINC_FINGER_C2H2_2"/>
    <property type="match status" value="1"/>
</dbReference>
<keyword evidence="4" id="KW-1185">Reference proteome</keyword>
<dbReference type="GO" id="GO:0008270">
    <property type="term" value="F:zinc ion binding"/>
    <property type="evidence" value="ECO:0007669"/>
    <property type="project" value="UniProtKB-KW"/>
</dbReference>
<comment type="caution">
    <text evidence="3">The sequence shown here is derived from an EMBL/GenBank/DDBJ whole genome shotgun (WGS) entry which is preliminary data.</text>
</comment>
<dbReference type="EMBL" id="BGPR01000806">
    <property type="protein sequence ID" value="GBM36215.1"/>
    <property type="molecule type" value="Genomic_DNA"/>
</dbReference>
<dbReference type="OrthoDB" id="8065378at2759"/>
<keyword evidence="1" id="KW-0863">Zinc-finger</keyword>
<evidence type="ECO:0000259" key="2">
    <source>
        <dbReference type="PROSITE" id="PS50157"/>
    </source>
</evidence>
<keyword evidence="1" id="KW-0862">Zinc</keyword>